<keyword evidence="3" id="KW-1185">Reference proteome</keyword>
<dbReference type="RefSeq" id="WP_106588217.1">
    <property type="nucleotide sequence ID" value="NZ_PYAV01000005.1"/>
</dbReference>
<dbReference type="InterPro" id="IPR036873">
    <property type="entry name" value="Rhodanese-like_dom_sf"/>
</dbReference>
<proteinExistence type="predicted"/>
<dbReference type="PANTHER" id="PTHR43031">
    <property type="entry name" value="FAD-DEPENDENT OXIDOREDUCTASE"/>
    <property type="match status" value="1"/>
</dbReference>
<comment type="caution">
    <text evidence="2">The sequence shown here is derived from an EMBL/GenBank/DDBJ whole genome shotgun (WGS) entry which is preliminary data.</text>
</comment>
<evidence type="ECO:0000313" key="3">
    <source>
        <dbReference type="Proteomes" id="UP000242310"/>
    </source>
</evidence>
<dbReference type="Pfam" id="PF00581">
    <property type="entry name" value="Rhodanese"/>
    <property type="match status" value="1"/>
</dbReference>
<reference evidence="2 3" key="1">
    <citation type="submission" date="2018-03" db="EMBL/GenBank/DDBJ databases">
        <title>Genomic Encyclopedia of Type Strains, Phase III (KMG-III): the genomes of soil and plant-associated and newly described type strains.</title>
        <authorList>
            <person name="Whitman W."/>
        </authorList>
    </citation>
    <scope>NUCLEOTIDE SEQUENCE [LARGE SCALE GENOMIC DNA]</scope>
    <source>
        <strain evidence="2 3">CGMCC 1.07653</strain>
    </source>
</reference>
<dbReference type="InterPro" id="IPR050229">
    <property type="entry name" value="GlpE_sulfurtransferase"/>
</dbReference>
<sequence length="123" mass="13949">MSFELEGVEQLSNEEVHSLYEESDRGTIFIDVRELEEYTEAHIPGIPLIPMGEMIDIAGELKSDERYVLVCRSGRRSHEVAKFLKGQGIKNVANYEGGMLEWPGPRAQGEEFIVENVSELYKS</sequence>
<dbReference type="GO" id="GO:0016740">
    <property type="term" value="F:transferase activity"/>
    <property type="evidence" value="ECO:0007669"/>
    <property type="project" value="UniProtKB-KW"/>
</dbReference>
<keyword evidence="2" id="KW-0808">Transferase</keyword>
<evidence type="ECO:0000313" key="2">
    <source>
        <dbReference type="EMBL" id="PSL46879.1"/>
    </source>
</evidence>
<gene>
    <name evidence="2" type="ORF">B0H94_10529</name>
</gene>
<feature type="domain" description="Rhodanese" evidence="1">
    <location>
        <begin position="23"/>
        <end position="108"/>
    </location>
</feature>
<dbReference type="EMBL" id="PYAV01000005">
    <property type="protein sequence ID" value="PSL46879.1"/>
    <property type="molecule type" value="Genomic_DNA"/>
</dbReference>
<dbReference type="CDD" id="cd00158">
    <property type="entry name" value="RHOD"/>
    <property type="match status" value="1"/>
</dbReference>
<dbReference type="SMART" id="SM00450">
    <property type="entry name" value="RHOD"/>
    <property type="match status" value="1"/>
</dbReference>
<dbReference type="OrthoDB" id="9800872at2"/>
<dbReference type="AlphaFoldDB" id="A0A2P8HKZ0"/>
<dbReference type="PANTHER" id="PTHR43031:SF17">
    <property type="entry name" value="SULFURTRANSFERASE YTWF-RELATED"/>
    <property type="match status" value="1"/>
</dbReference>
<protein>
    <submittedName>
        <fullName evidence="2">Rhodanese-related sulfurtransferase</fullName>
    </submittedName>
</protein>
<name>A0A2P8HKZ0_9BACI</name>
<dbReference type="SUPFAM" id="SSF52821">
    <property type="entry name" value="Rhodanese/Cell cycle control phosphatase"/>
    <property type="match status" value="1"/>
</dbReference>
<evidence type="ECO:0000259" key="1">
    <source>
        <dbReference type="PROSITE" id="PS50206"/>
    </source>
</evidence>
<dbReference type="Proteomes" id="UP000242310">
    <property type="component" value="Unassembled WGS sequence"/>
</dbReference>
<organism evidence="2 3">
    <name type="scientific">Salsuginibacillus halophilus</name>
    <dbReference type="NCBI Taxonomy" id="517424"/>
    <lineage>
        <taxon>Bacteria</taxon>
        <taxon>Bacillati</taxon>
        <taxon>Bacillota</taxon>
        <taxon>Bacilli</taxon>
        <taxon>Bacillales</taxon>
        <taxon>Bacillaceae</taxon>
        <taxon>Salsuginibacillus</taxon>
    </lineage>
</organism>
<dbReference type="PROSITE" id="PS50206">
    <property type="entry name" value="RHODANESE_3"/>
    <property type="match status" value="1"/>
</dbReference>
<accession>A0A2P8HKZ0</accession>
<dbReference type="InterPro" id="IPR001763">
    <property type="entry name" value="Rhodanese-like_dom"/>
</dbReference>
<dbReference type="Gene3D" id="3.40.250.10">
    <property type="entry name" value="Rhodanese-like domain"/>
    <property type="match status" value="1"/>
</dbReference>